<feature type="modified residue" description="4-aspartylphosphate" evidence="5">
    <location>
        <position position="95"/>
    </location>
</feature>
<evidence type="ECO:0000259" key="7">
    <source>
        <dbReference type="PROSITE" id="PS50110"/>
    </source>
</evidence>
<protein>
    <submittedName>
        <fullName evidence="8">DNA-binding response regulator</fullName>
    </submittedName>
</protein>
<comment type="caution">
    <text evidence="8">The sequence shown here is derived from an EMBL/GenBank/DDBJ whole genome shotgun (WGS) entry which is preliminary data.</text>
</comment>
<evidence type="ECO:0000256" key="2">
    <source>
        <dbReference type="ARBA" id="ARBA00023015"/>
    </source>
</evidence>
<dbReference type="GO" id="GO:0006355">
    <property type="term" value="P:regulation of DNA-templated transcription"/>
    <property type="evidence" value="ECO:0007669"/>
    <property type="project" value="InterPro"/>
</dbReference>
<dbReference type="Gene3D" id="3.40.50.2300">
    <property type="match status" value="1"/>
</dbReference>
<dbReference type="EMBL" id="BSFQ01000051">
    <property type="protein sequence ID" value="GLL15639.1"/>
    <property type="molecule type" value="Genomic_DNA"/>
</dbReference>
<dbReference type="SMART" id="SM00448">
    <property type="entry name" value="REC"/>
    <property type="match status" value="1"/>
</dbReference>
<dbReference type="RefSeq" id="WP_081924706.1">
    <property type="nucleotide sequence ID" value="NZ_BAAAUZ010000059.1"/>
</dbReference>
<evidence type="ECO:0000256" key="3">
    <source>
        <dbReference type="ARBA" id="ARBA00023125"/>
    </source>
</evidence>
<keyword evidence="4" id="KW-0804">Transcription</keyword>
<accession>A0A9W6UFX0</accession>
<dbReference type="SUPFAM" id="SSF46894">
    <property type="entry name" value="C-terminal effector domain of the bipartite response regulators"/>
    <property type="match status" value="1"/>
</dbReference>
<evidence type="ECO:0000256" key="4">
    <source>
        <dbReference type="ARBA" id="ARBA00023163"/>
    </source>
</evidence>
<proteinExistence type="predicted"/>
<dbReference type="InterPro" id="IPR000792">
    <property type="entry name" value="Tscrpt_reg_LuxR_C"/>
</dbReference>
<dbReference type="InterPro" id="IPR001789">
    <property type="entry name" value="Sig_transdc_resp-reg_receiver"/>
</dbReference>
<name>A0A9W6UFX0_9PSEU</name>
<reference evidence="8" key="2">
    <citation type="submission" date="2023-01" db="EMBL/GenBank/DDBJ databases">
        <authorList>
            <person name="Sun Q."/>
            <person name="Evtushenko L."/>
        </authorList>
    </citation>
    <scope>NUCLEOTIDE SEQUENCE</scope>
    <source>
        <strain evidence="8">VKM Ac-1069</strain>
    </source>
</reference>
<dbReference type="GO" id="GO:0000160">
    <property type="term" value="P:phosphorelay signal transduction system"/>
    <property type="evidence" value="ECO:0007669"/>
    <property type="project" value="InterPro"/>
</dbReference>
<keyword evidence="2" id="KW-0805">Transcription regulation</keyword>
<dbReference type="Proteomes" id="UP001143463">
    <property type="component" value="Unassembled WGS sequence"/>
</dbReference>
<sequence>MTAELADIRVLDARPAQPTRIPTVAGASDTGRGDSPFATVRTGRILVVDGEGIVRLGLRQLFAAEPDLRIVGEAATPRDALVAADRLRPDVVLLDVDLGRGDSAGIDVARALLQRHRGTRILVLTACRDRETMLRTVRLGVHGYLRKGADTADIVAAVRTLLRGDAVFDSRITTMMMDALRDPREPAVPTGPRGPLLTERENQVLKLLATGMSNREIATELVISEATVKFHVRNLRDKLDVRRRTEIVYTATRQGIV</sequence>
<evidence type="ECO:0000259" key="6">
    <source>
        <dbReference type="PROSITE" id="PS50043"/>
    </source>
</evidence>
<feature type="domain" description="HTH luxR-type" evidence="6">
    <location>
        <begin position="190"/>
        <end position="255"/>
    </location>
</feature>
<gene>
    <name evidence="8" type="ORF">GCM10017577_67910</name>
</gene>
<dbReference type="PANTHER" id="PTHR44688">
    <property type="entry name" value="DNA-BINDING TRANSCRIPTIONAL ACTIVATOR DEVR_DOSR"/>
    <property type="match status" value="1"/>
</dbReference>
<dbReference type="AlphaFoldDB" id="A0A9W6UFX0"/>
<feature type="domain" description="Response regulatory" evidence="7">
    <location>
        <begin position="44"/>
        <end position="162"/>
    </location>
</feature>
<keyword evidence="9" id="KW-1185">Reference proteome</keyword>
<dbReference type="PROSITE" id="PS50110">
    <property type="entry name" value="RESPONSE_REGULATORY"/>
    <property type="match status" value="1"/>
</dbReference>
<dbReference type="Pfam" id="PF00196">
    <property type="entry name" value="GerE"/>
    <property type="match status" value="1"/>
</dbReference>
<evidence type="ECO:0000313" key="9">
    <source>
        <dbReference type="Proteomes" id="UP001143463"/>
    </source>
</evidence>
<dbReference type="InterPro" id="IPR016032">
    <property type="entry name" value="Sig_transdc_resp-reg_C-effctor"/>
</dbReference>
<dbReference type="GO" id="GO:0003677">
    <property type="term" value="F:DNA binding"/>
    <property type="evidence" value="ECO:0007669"/>
    <property type="project" value="UniProtKB-KW"/>
</dbReference>
<keyword evidence="3 8" id="KW-0238">DNA-binding</keyword>
<dbReference type="InterPro" id="IPR058245">
    <property type="entry name" value="NreC/VraR/RcsB-like_REC"/>
</dbReference>
<dbReference type="SMART" id="SM00421">
    <property type="entry name" value="HTH_LUXR"/>
    <property type="match status" value="1"/>
</dbReference>
<dbReference type="PROSITE" id="PS00622">
    <property type="entry name" value="HTH_LUXR_1"/>
    <property type="match status" value="1"/>
</dbReference>
<dbReference type="PROSITE" id="PS50043">
    <property type="entry name" value="HTH_LUXR_2"/>
    <property type="match status" value="1"/>
</dbReference>
<evidence type="ECO:0000256" key="5">
    <source>
        <dbReference type="PROSITE-ProRule" id="PRU00169"/>
    </source>
</evidence>
<dbReference type="Pfam" id="PF00072">
    <property type="entry name" value="Response_reg"/>
    <property type="match status" value="1"/>
</dbReference>
<evidence type="ECO:0000256" key="1">
    <source>
        <dbReference type="ARBA" id="ARBA00022553"/>
    </source>
</evidence>
<evidence type="ECO:0000313" key="8">
    <source>
        <dbReference type="EMBL" id="GLL15639.1"/>
    </source>
</evidence>
<dbReference type="InterPro" id="IPR011006">
    <property type="entry name" value="CheY-like_superfamily"/>
</dbReference>
<dbReference type="PANTHER" id="PTHR44688:SF16">
    <property type="entry name" value="DNA-BINDING TRANSCRIPTIONAL ACTIVATOR DEVR_DOSR"/>
    <property type="match status" value="1"/>
</dbReference>
<dbReference type="CDD" id="cd17535">
    <property type="entry name" value="REC_NarL-like"/>
    <property type="match status" value="1"/>
</dbReference>
<reference evidence="8" key="1">
    <citation type="journal article" date="2014" name="Int. J. Syst. Evol. Microbiol.">
        <title>Complete genome sequence of Corynebacterium casei LMG S-19264T (=DSM 44701T), isolated from a smear-ripened cheese.</title>
        <authorList>
            <consortium name="US DOE Joint Genome Institute (JGI-PGF)"/>
            <person name="Walter F."/>
            <person name="Albersmeier A."/>
            <person name="Kalinowski J."/>
            <person name="Ruckert C."/>
        </authorList>
    </citation>
    <scope>NUCLEOTIDE SEQUENCE</scope>
    <source>
        <strain evidence="8">VKM Ac-1069</strain>
    </source>
</reference>
<keyword evidence="1 5" id="KW-0597">Phosphoprotein</keyword>
<dbReference type="PRINTS" id="PR00038">
    <property type="entry name" value="HTHLUXR"/>
</dbReference>
<dbReference type="CDD" id="cd06170">
    <property type="entry name" value="LuxR_C_like"/>
    <property type="match status" value="1"/>
</dbReference>
<organism evidence="8 9">
    <name type="scientific">Pseudonocardia halophobica</name>
    <dbReference type="NCBI Taxonomy" id="29401"/>
    <lineage>
        <taxon>Bacteria</taxon>
        <taxon>Bacillati</taxon>
        <taxon>Actinomycetota</taxon>
        <taxon>Actinomycetes</taxon>
        <taxon>Pseudonocardiales</taxon>
        <taxon>Pseudonocardiaceae</taxon>
        <taxon>Pseudonocardia</taxon>
    </lineage>
</organism>
<dbReference type="SUPFAM" id="SSF52172">
    <property type="entry name" value="CheY-like"/>
    <property type="match status" value="1"/>
</dbReference>